<evidence type="ECO:0000313" key="8">
    <source>
        <dbReference type="Proteomes" id="UP000010744"/>
    </source>
</evidence>
<reference evidence="7 8" key="1">
    <citation type="submission" date="2012-08" db="EMBL/GenBank/DDBJ databases">
        <title>Whole genome shotgun sequence of Gordonia rubripertincta NBRC 101908.</title>
        <authorList>
            <person name="Takarada H."/>
            <person name="Hosoyama A."/>
            <person name="Tsuchikane K."/>
            <person name="Katsumata H."/>
            <person name="Baba S."/>
            <person name="Ohji S."/>
            <person name="Yamazaki S."/>
            <person name="Fujita N."/>
        </authorList>
    </citation>
    <scope>NUCLEOTIDE SEQUENCE [LARGE SCALE GENOMIC DNA]</scope>
    <source>
        <strain evidence="7 8">NBRC 101908</strain>
    </source>
</reference>
<dbReference type="Proteomes" id="UP000010744">
    <property type="component" value="Unassembled WGS sequence"/>
</dbReference>
<feature type="transmembrane region" description="Helical" evidence="6">
    <location>
        <begin position="75"/>
        <end position="96"/>
    </location>
</feature>
<dbReference type="NCBIfam" id="NF041756">
    <property type="entry name" value="EfeU"/>
    <property type="match status" value="1"/>
</dbReference>
<keyword evidence="8" id="KW-1185">Reference proteome</keyword>
<feature type="transmembrane region" description="Helical" evidence="6">
    <location>
        <begin position="183"/>
        <end position="204"/>
    </location>
</feature>
<dbReference type="PANTHER" id="PTHR31632:SF2">
    <property type="entry name" value="PLASMA MEMBRANE IRON PERMEASE"/>
    <property type="match status" value="1"/>
</dbReference>
<dbReference type="Pfam" id="PF03239">
    <property type="entry name" value="FTR1"/>
    <property type="match status" value="1"/>
</dbReference>
<feature type="transmembrane region" description="Helical" evidence="6">
    <location>
        <begin position="146"/>
        <end position="163"/>
    </location>
</feature>
<protein>
    <recommendedName>
        <fullName evidence="9">Iron transporter</fullName>
    </recommendedName>
</protein>
<evidence type="ECO:0000256" key="6">
    <source>
        <dbReference type="SAM" id="Phobius"/>
    </source>
</evidence>
<organism evidence="7 8">
    <name type="scientific">Gordonia rubripertincta NBRC 101908</name>
    <dbReference type="NCBI Taxonomy" id="1077975"/>
    <lineage>
        <taxon>Bacteria</taxon>
        <taxon>Bacillati</taxon>
        <taxon>Actinomycetota</taxon>
        <taxon>Actinomycetes</taxon>
        <taxon>Mycobacteriales</taxon>
        <taxon>Gordoniaceae</taxon>
        <taxon>Gordonia</taxon>
    </lineage>
</organism>
<accession>A0ABQ0HPU6</accession>
<evidence type="ECO:0000256" key="4">
    <source>
        <dbReference type="ARBA" id="ARBA00022989"/>
    </source>
</evidence>
<keyword evidence="3 6" id="KW-0812">Transmembrane</keyword>
<comment type="similarity">
    <text evidence="2">Belongs to the oxidase-dependent Fe transporter (OFeT) (TC 9.A.10.1) family.</text>
</comment>
<keyword evidence="5 6" id="KW-0472">Membrane</keyword>
<dbReference type="InterPro" id="IPR004923">
    <property type="entry name" value="FTR1/Fip1/EfeU"/>
</dbReference>
<feature type="transmembrane region" description="Helical" evidence="6">
    <location>
        <begin position="216"/>
        <end position="236"/>
    </location>
</feature>
<proteinExistence type="inferred from homology"/>
<dbReference type="PANTHER" id="PTHR31632">
    <property type="entry name" value="IRON TRANSPORTER FTH1"/>
    <property type="match status" value="1"/>
</dbReference>
<feature type="transmembrane region" description="Helical" evidence="6">
    <location>
        <begin position="108"/>
        <end position="126"/>
    </location>
</feature>
<evidence type="ECO:0000256" key="3">
    <source>
        <dbReference type="ARBA" id="ARBA00022692"/>
    </source>
</evidence>
<evidence type="ECO:0000256" key="5">
    <source>
        <dbReference type="ARBA" id="ARBA00023136"/>
    </source>
</evidence>
<gene>
    <name evidence="7" type="ORF">GORBP_039_00110</name>
</gene>
<feature type="transmembrane region" description="Helical" evidence="6">
    <location>
        <begin position="280"/>
        <end position="299"/>
    </location>
</feature>
<evidence type="ECO:0000313" key="7">
    <source>
        <dbReference type="EMBL" id="GAB84300.1"/>
    </source>
</evidence>
<evidence type="ECO:0008006" key="9">
    <source>
        <dbReference type="Google" id="ProtNLM"/>
    </source>
</evidence>
<evidence type="ECO:0000256" key="1">
    <source>
        <dbReference type="ARBA" id="ARBA00004141"/>
    </source>
</evidence>
<keyword evidence="4 6" id="KW-1133">Transmembrane helix</keyword>
<comment type="caution">
    <text evidence="7">The sequence shown here is derived from an EMBL/GenBank/DDBJ whole genome shotgun (WGS) entry which is preliminary data.</text>
</comment>
<dbReference type="EMBL" id="BAHB01000039">
    <property type="protein sequence ID" value="GAB84300.1"/>
    <property type="molecule type" value="Genomic_DNA"/>
</dbReference>
<name>A0ABQ0HPU6_GORRU</name>
<evidence type="ECO:0000256" key="2">
    <source>
        <dbReference type="ARBA" id="ARBA00008333"/>
    </source>
</evidence>
<feature type="transmembrane region" description="Helical" evidence="6">
    <location>
        <begin position="39"/>
        <end position="63"/>
    </location>
</feature>
<comment type="subcellular location">
    <subcellularLocation>
        <location evidence="1">Membrane</location>
        <topology evidence="1">Multi-pass membrane protein</topology>
    </subcellularLocation>
</comment>
<sequence>MAPAALRDGRTRMDHLTALASSGVHVLAAADGPSVWTQMVGSALIGLREGLETGIVVMVLIAFVVKTDRRDALKWIWAGVGAAVAMTLVVFLVIHFGTSTMTPLAAETIAGVASLVAVGIVTFMVLWMSEASSHISADLKSGMSKALLTGGASVLGLAFLAVGREGFETALLMVGYAESVSGGLWPLLGLVVGIVGAIVLTVLIYRGAIRMNLSVFFTYTGLFLIVVAAGILTYGIRALQTVGWLPGLGNTAFDVSETYDASSWYGTILGGIFNVRPDPTVLQVIAWIVYVVVVTTIFFRRQRAGHRAIVARTSDESSAPVEPAPERNPQ</sequence>